<evidence type="ECO:0000313" key="2">
    <source>
        <dbReference type="EMBL" id="KAH3734702.1"/>
    </source>
</evidence>
<gene>
    <name evidence="2" type="ORF">DPMN_041146</name>
</gene>
<reference evidence="2" key="2">
    <citation type="submission" date="2020-11" db="EMBL/GenBank/DDBJ databases">
        <authorList>
            <person name="McCartney M.A."/>
            <person name="Auch B."/>
            <person name="Kono T."/>
            <person name="Mallez S."/>
            <person name="Becker A."/>
            <person name="Gohl D.M."/>
            <person name="Silverstein K.A.T."/>
            <person name="Koren S."/>
            <person name="Bechman K.B."/>
            <person name="Herman A."/>
            <person name="Abrahante J.E."/>
            <person name="Garbe J."/>
        </authorList>
    </citation>
    <scope>NUCLEOTIDE SEQUENCE</scope>
    <source>
        <strain evidence="2">Duluth1</strain>
        <tissue evidence="2">Whole animal</tissue>
    </source>
</reference>
<reference evidence="2" key="1">
    <citation type="journal article" date="2019" name="bioRxiv">
        <title>The Genome of the Zebra Mussel, Dreissena polymorpha: A Resource for Invasive Species Research.</title>
        <authorList>
            <person name="McCartney M.A."/>
            <person name="Auch B."/>
            <person name="Kono T."/>
            <person name="Mallez S."/>
            <person name="Zhang Y."/>
            <person name="Obille A."/>
            <person name="Becker A."/>
            <person name="Abrahante J.E."/>
            <person name="Garbe J."/>
            <person name="Badalamenti J.P."/>
            <person name="Herman A."/>
            <person name="Mangelson H."/>
            <person name="Liachko I."/>
            <person name="Sullivan S."/>
            <person name="Sone E.D."/>
            <person name="Koren S."/>
            <person name="Silverstein K.A.T."/>
            <person name="Beckman K.B."/>
            <person name="Gohl D.M."/>
        </authorList>
    </citation>
    <scope>NUCLEOTIDE SEQUENCE</scope>
    <source>
        <strain evidence="2">Duluth1</strain>
        <tissue evidence="2">Whole animal</tissue>
    </source>
</reference>
<feature type="region of interest" description="Disordered" evidence="1">
    <location>
        <begin position="249"/>
        <end position="277"/>
    </location>
</feature>
<organism evidence="2 3">
    <name type="scientific">Dreissena polymorpha</name>
    <name type="common">Zebra mussel</name>
    <name type="synonym">Mytilus polymorpha</name>
    <dbReference type="NCBI Taxonomy" id="45954"/>
    <lineage>
        <taxon>Eukaryota</taxon>
        <taxon>Metazoa</taxon>
        <taxon>Spiralia</taxon>
        <taxon>Lophotrochozoa</taxon>
        <taxon>Mollusca</taxon>
        <taxon>Bivalvia</taxon>
        <taxon>Autobranchia</taxon>
        <taxon>Heteroconchia</taxon>
        <taxon>Euheterodonta</taxon>
        <taxon>Imparidentia</taxon>
        <taxon>Neoheterodontei</taxon>
        <taxon>Myida</taxon>
        <taxon>Dreissenoidea</taxon>
        <taxon>Dreissenidae</taxon>
        <taxon>Dreissena</taxon>
    </lineage>
</organism>
<dbReference type="Proteomes" id="UP000828390">
    <property type="component" value="Unassembled WGS sequence"/>
</dbReference>
<proteinExistence type="predicted"/>
<comment type="caution">
    <text evidence="2">The sequence shown here is derived from an EMBL/GenBank/DDBJ whole genome shotgun (WGS) entry which is preliminary data.</text>
</comment>
<name>A0A9D4CWN8_DREPO</name>
<protein>
    <submittedName>
        <fullName evidence="2">Uncharacterized protein</fullName>
    </submittedName>
</protein>
<dbReference type="AlphaFoldDB" id="A0A9D4CWN8"/>
<accession>A0A9D4CWN8</accession>
<dbReference type="EMBL" id="JAIWYP010000011">
    <property type="protein sequence ID" value="KAH3734702.1"/>
    <property type="molecule type" value="Genomic_DNA"/>
</dbReference>
<sequence>MGDGLGQRVSPAACLTQGRPGIDRIVIREVQYQLELNRCRNEEIIVKGNFGWARPMWAGRPRIDLIVIREVQYQFEVKRCRNKEIIVKSKFEWPQPMWAGCPRVGNGSMHMHRCRNEEIIVKGNFGWAWPMWAGHPRINCVDIREVQYQFEVNRCINVVKGNFRWAWPTWAGRPRIDRIVIREVQYQFEDNRCRNEEIIFKVLLLIDGRTDRQTERRRSLQSWVVVFELGRDIIGTKLLTKFHEDGTRNQMLTDGRTDVRRTKTGHKSSPEPFLPNH</sequence>
<evidence type="ECO:0000256" key="1">
    <source>
        <dbReference type="SAM" id="MobiDB-lite"/>
    </source>
</evidence>
<evidence type="ECO:0000313" key="3">
    <source>
        <dbReference type="Proteomes" id="UP000828390"/>
    </source>
</evidence>
<keyword evidence="3" id="KW-1185">Reference proteome</keyword>